<feature type="compositionally biased region" description="Low complexity" evidence="1">
    <location>
        <begin position="101"/>
        <end position="116"/>
    </location>
</feature>
<keyword evidence="3" id="KW-1185">Reference proteome</keyword>
<feature type="compositionally biased region" description="Low complexity" evidence="1">
    <location>
        <begin position="71"/>
        <end position="80"/>
    </location>
</feature>
<feature type="region of interest" description="Disordered" evidence="1">
    <location>
        <begin position="58"/>
        <end position="155"/>
    </location>
</feature>
<dbReference type="EMBL" id="CP003940">
    <property type="protein sequence ID" value="AFZ47547.1"/>
    <property type="molecule type" value="Genomic_DNA"/>
</dbReference>
<dbReference type="KEGG" id="csn:Cyast_1586"/>
<accession>K9YM35</accession>
<protein>
    <recommendedName>
        <fullName evidence="4">Transposase</fullName>
    </recommendedName>
</protein>
<evidence type="ECO:0000313" key="2">
    <source>
        <dbReference type="EMBL" id="AFZ47547.1"/>
    </source>
</evidence>
<dbReference type="HOGENOM" id="CLU_055594_1_0_3"/>
<dbReference type="BioCyc" id="CSTA292563:G1353-1596-MONOMER"/>
<organism evidence="2 3">
    <name type="scientific">Cyanobacterium stanieri (strain ATCC 29140 / PCC 7202)</name>
    <dbReference type="NCBI Taxonomy" id="292563"/>
    <lineage>
        <taxon>Bacteria</taxon>
        <taxon>Bacillati</taxon>
        <taxon>Cyanobacteriota</taxon>
        <taxon>Cyanophyceae</taxon>
        <taxon>Oscillatoriophycideae</taxon>
        <taxon>Chroococcales</taxon>
        <taxon>Geminocystaceae</taxon>
        <taxon>Cyanobacterium</taxon>
    </lineage>
</organism>
<proteinExistence type="predicted"/>
<dbReference type="AlphaFoldDB" id="K9YM35"/>
<feature type="compositionally biased region" description="Acidic residues" evidence="1">
    <location>
        <begin position="141"/>
        <end position="155"/>
    </location>
</feature>
<feature type="compositionally biased region" description="Basic and acidic residues" evidence="1">
    <location>
        <begin position="122"/>
        <end position="132"/>
    </location>
</feature>
<name>K9YM35_CYASC</name>
<feature type="compositionally biased region" description="Basic residues" evidence="1">
    <location>
        <begin position="60"/>
        <end position="70"/>
    </location>
</feature>
<evidence type="ECO:0008006" key="4">
    <source>
        <dbReference type="Google" id="ProtNLM"/>
    </source>
</evidence>
<evidence type="ECO:0000313" key="3">
    <source>
        <dbReference type="Proteomes" id="UP000010483"/>
    </source>
</evidence>
<evidence type="ECO:0000256" key="1">
    <source>
        <dbReference type="SAM" id="MobiDB-lite"/>
    </source>
</evidence>
<dbReference type="PATRIC" id="fig|292563.3.peg.1655"/>
<dbReference type="eggNOG" id="COG2963">
    <property type="taxonomic scope" value="Bacteria"/>
</dbReference>
<sequence>MSPRKLSEGDRTEILDLYRNTDATSSTLADRYGVSNSTVSRFLKNSLSQEEYDSLIQQKRLARSNSKNKKANSSIAQSEKPTPKKTKSSSKDQKIEESADTTQNETTSSNETTSTSEEIENPIEKPILKQKESVNVTSPEPLEEEDIDDEDDQQDLESVNTVKEMFGEEIVDEDDEEEFDDEDEDYEDYDEINAKPQIKVQELTVLPLSQAKFNRNCYLAIDRTAELMTRPLKDFAELGKIPQEEVNQKTLPIFDNHRVAKRFCDRRGKVIKLPDTKIIEKTAPCLKSKGITRILMNGKVFNINGNN</sequence>
<reference evidence="3" key="1">
    <citation type="journal article" date="2013" name="Proc. Natl. Acad. Sci. U.S.A.">
        <title>Improving the coverage of the cyanobacterial phylum using diversity-driven genome sequencing.</title>
        <authorList>
            <person name="Shih P.M."/>
            <person name="Wu D."/>
            <person name="Latifi A."/>
            <person name="Axen S.D."/>
            <person name="Fewer D.P."/>
            <person name="Talla E."/>
            <person name="Calteau A."/>
            <person name="Cai F."/>
            <person name="Tandeau de Marsac N."/>
            <person name="Rippka R."/>
            <person name="Herdman M."/>
            <person name="Sivonen K."/>
            <person name="Coursin T."/>
            <person name="Laurent T."/>
            <person name="Goodwin L."/>
            <person name="Nolan M."/>
            <person name="Davenport K.W."/>
            <person name="Han C.S."/>
            <person name="Rubin E.M."/>
            <person name="Eisen J.A."/>
            <person name="Woyke T."/>
            <person name="Gugger M."/>
            <person name="Kerfeld C.A."/>
        </authorList>
    </citation>
    <scope>NUCLEOTIDE SEQUENCE [LARGE SCALE GENOMIC DNA]</scope>
    <source>
        <strain evidence="3">ATCC 29140 / PCC 7202</strain>
    </source>
</reference>
<dbReference type="STRING" id="292563.Cyast_1586"/>
<dbReference type="Proteomes" id="UP000010483">
    <property type="component" value="Chromosome"/>
</dbReference>
<gene>
    <name evidence="2" type="ordered locus">Cyast_1586</name>
</gene>